<dbReference type="HOGENOM" id="CLU_1292872_0_0_3"/>
<sequence>MVFLWTKFLIVEAVELIYPTKLSVAEKRLPAFERLQLALVEGGQTYLVPRQVVTLADSELETPEAQPLFGHALFTLGLAQFISGYGGHCLLVATGLKESLEPMDVLLDDLAVQAFNLVQTKRAGDGRERLLEQLRSELFLKVASAGPLDLLRTEEVVNRCWRELFNHKDALGRLKSDLQNDLQQSLQRGQMQQWSWRITLLNGRLRARQVAAR</sequence>
<dbReference type="EMBL" id="CP003587">
    <property type="protein sequence ID" value="AGY57930.1"/>
    <property type="molecule type" value="Genomic_DNA"/>
</dbReference>
<dbReference type="AlphaFoldDB" id="U5QJU8"/>
<reference evidence="1 2" key="1">
    <citation type="journal article" date="2013" name="PLoS ONE">
        <title>Cultivation and Complete Genome Sequencing of Gloeobacter kilaueensis sp. nov., from a Lava Cave in Kilauea Caldera, Hawai'i.</title>
        <authorList>
            <person name="Saw J.H."/>
            <person name="Schatz M."/>
            <person name="Brown M.V."/>
            <person name="Kunkel D.D."/>
            <person name="Foster J.S."/>
            <person name="Shick H."/>
            <person name="Christensen S."/>
            <person name="Hou S."/>
            <person name="Wan X."/>
            <person name="Donachie S.P."/>
        </authorList>
    </citation>
    <scope>NUCLEOTIDE SEQUENCE [LARGE SCALE GENOMIC DNA]</scope>
    <source>
        <strain evidence="2">JS</strain>
    </source>
</reference>
<protein>
    <submittedName>
        <fullName evidence="1">Uncharacterized protein</fullName>
    </submittedName>
</protein>
<gene>
    <name evidence="1" type="ORF">GKIL_1684</name>
</gene>
<evidence type="ECO:0000313" key="2">
    <source>
        <dbReference type="Proteomes" id="UP000017396"/>
    </source>
</evidence>
<dbReference type="KEGG" id="glj:GKIL_1684"/>
<keyword evidence="2" id="KW-1185">Reference proteome</keyword>
<organism evidence="1 2">
    <name type="scientific">Gloeobacter kilaueensis (strain ATCC BAA-2537 / CCAP 1431/1 / ULC 316 / JS1)</name>
    <dbReference type="NCBI Taxonomy" id="1183438"/>
    <lineage>
        <taxon>Bacteria</taxon>
        <taxon>Bacillati</taxon>
        <taxon>Cyanobacteriota</taxon>
        <taxon>Cyanophyceae</taxon>
        <taxon>Gloeobacterales</taxon>
        <taxon>Gloeobacteraceae</taxon>
        <taxon>Gloeobacter</taxon>
    </lineage>
</organism>
<proteinExistence type="predicted"/>
<dbReference type="STRING" id="1183438.GKIL_1684"/>
<evidence type="ECO:0000313" key="1">
    <source>
        <dbReference type="EMBL" id="AGY57930.1"/>
    </source>
</evidence>
<name>U5QJU8_GLOK1</name>
<dbReference type="Proteomes" id="UP000017396">
    <property type="component" value="Chromosome"/>
</dbReference>
<accession>U5QJU8</accession>